<dbReference type="InterPro" id="IPR035074">
    <property type="entry name" value="EspA/CesA-like"/>
</dbReference>
<dbReference type="RefSeq" id="WP_006081435.1">
    <property type="nucleotide sequence ID" value="NZ_JABAEB010000011.1"/>
</dbReference>
<dbReference type="EMBL" id="JABAEB010000011">
    <property type="protein sequence ID" value="NLQ24627.1"/>
    <property type="molecule type" value="Genomic_DNA"/>
</dbReference>
<accession>A0ABX1KTK2</accession>
<keyword evidence="3" id="KW-1185">Reference proteome</keyword>
<evidence type="ECO:0000313" key="2">
    <source>
        <dbReference type="EMBL" id="NLQ24627.1"/>
    </source>
</evidence>
<comment type="caution">
    <text evidence="2">The sequence shown here is derived from an EMBL/GenBank/DDBJ whole genome shotgun (WGS) entry which is preliminary data.</text>
</comment>
<name>A0ABX1KTK2_9GAMM</name>
<proteinExistence type="predicted"/>
<reference evidence="2 3" key="1">
    <citation type="submission" date="2020-04" db="EMBL/GenBank/DDBJ databases">
        <title>The first description of lens atrophy caused by putative novel Shewanella sp. that is a new emerging pathogen for cultured rainbow trout?</title>
        <authorList>
            <person name="Saticioglu I.B."/>
            <person name="Duman M."/>
            <person name="Altun S."/>
        </authorList>
    </citation>
    <scope>NUCLEOTIDE SEQUENCE [LARGE SCALE GENOMIC DNA]</scope>
    <source>
        <strain evidence="2 3">S-1</strain>
    </source>
</reference>
<sequence length="191" mass="20812">MDISNVGNQGTSIINSQQPESVKNQIASRGDSVLSGGIAVLYMFMNLLSELADAKYSQMQQKADVSRQAQDMANQVDEVIANVSKDGDKAVGKLPDDVVKYMHDNGFTIDGMTIDKYLAKNDPDGKGLDKGKLQAVKAALESVSNRASDFVSQSQLQLQKIMQTYNVTVSLLNSMQTMLAEMNKSIAQNIR</sequence>
<protein>
    <submittedName>
        <fullName evidence="2">Secretion protein EspA</fullName>
    </submittedName>
</protein>
<dbReference type="SUPFAM" id="SSF116927">
    <property type="entry name" value="EspA/CesA-like"/>
    <property type="match status" value="1"/>
</dbReference>
<evidence type="ECO:0000313" key="3">
    <source>
        <dbReference type="Proteomes" id="UP000527352"/>
    </source>
</evidence>
<gene>
    <name evidence="2" type="ORF">HGO26_17295</name>
</gene>
<feature type="region of interest" description="Disordered" evidence="1">
    <location>
        <begin position="1"/>
        <end position="21"/>
    </location>
</feature>
<dbReference type="GeneID" id="11772395"/>
<dbReference type="InterPro" id="IPR005095">
    <property type="entry name" value="EspA"/>
</dbReference>
<dbReference type="Proteomes" id="UP000527352">
    <property type="component" value="Unassembled WGS sequence"/>
</dbReference>
<dbReference type="Pfam" id="PF03433">
    <property type="entry name" value="EspA"/>
    <property type="match status" value="1"/>
</dbReference>
<organism evidence="2 3">
    <name type="scientific">Shewanella oncorhynchi</name>
    <dbReference type="NCBI Taxonomy" id="2726434"/>
    <lineage>
        <taxon>Bacteria</taxon>
        <taxon>Pseudomonadati</taxon>
        <taxon>Pseudomonadota</taxon>
        <taxon>Gammaproteobacteria</taxon>
        <taxon>Alteromonadales</taxon>
        <taxon>Shewanellaceae</taxon>
        <taxon>Shewanella</taxon>
    </lineage>
</organism>
<evidence type="ECO:0000256" key="1">
    <source>
        <dbReference type="SAM" id="MobiDB-lite"/>
    </source>
</evidence>